<accession>A0A8G0ZZN1</accession>
<protein>
    <submittedName>
        <fullName evidence="2">DUF4263 domain-containing protein</fullName>
    </submittedName>
</protein>
<sequence length="487" mass="54598">MAISVRQRDPVRDGTLEIEEYHPNFVCVYFVPPEWSLQAARLDPKQAKAHRTKLLDINGQDRYLTIYPIGTFGDKPDFLKPKYRQVERITIADTNLVVPGYDEFFAPGGSVPTTPDAVVEMLEDLPSAFTKDYAYGLGLAKPYRFIIDAVEALSDCTELVISGKEKTGPASNEKLFFISKQDFELARRAMNSIDSLVQTAARSVKGTAAHNILAERLGVAKLDPKVGRHPYRKLFTTFAQGKTELSEDDQNAVIGALTNHAADIAEDQPEKLAKLRGDIELVTLEALIKRYEVMLSETLVEDRWQDFFNENPFILNMAFGYPIIKVRGQASVGGRKLSGDGEKITDFLVKNSLTNNTTIFEIKTPQTAVLNKTPFRDGVYTPSSDLSGSINQALDQKYQFQSHIAQIKHNSRISDLESYAVHCCLVIGKTPEGDDRKKSFEIFRRNSKDVEIVTFDELLEKLKLLSLFLRAADHPINDVKSRGDRNG</sequence>
<dbReference type="Proteomes" id="UP000826300">
    <property type="component" value="Plasmid unnamed1"/>
</dbReference>
<dbReference type="AlphaFoldDB" id="A0A8G0ZZN1"/>
<evidence type="ECO:0000313" key="2">
    <source>
        <dbReference type="EMBL" id="QYZ72090.1"/>
    </source>
</evidence>
<gene>
    <name evidence="2" type="ORF">JO391_20715</name>
</gene>
<keyword evidence="2" id="KW-0614">Plasmid</keyword>
<keyword evidence="3" id="KW-1185">Reference proteome</keyword>
<dbReference type="KEGG" id="nsm:JO391_20715"/>
<dbReference type="InterPro" id="IPR025359">
    <property type="entry name" value="SduA_C"/>
</dbReference>
<dbReference type="RefSeq" id="WP_220664683.1">
    <property type="nucleotide sequence ID" value="NZ_CP069371.1"/>
</dbReference>
<dbReference type="Pfam" id="PF14082">
    <property type="entry name" value="SduA_C"/>
    <property type="match status" value="1"/>
</dbReference>
<proteinExistence type="predicted"/>
<evidence type="ECO:0000313" key="3">
    <source>
        <dbReference type="Proteomes" id="UP000826300"/>
    </source>
</evidence>
<name>A0A8G0ZZN1_9RHOB</name>
<evidence type="ECO:0000259" key="1">
    <source>
        <dbReference type="Pfam" id="PF14082"/>
    </source>
</evidence>
<geneLocation type="plasmid" evidence="2 3">
    <name>unnamed1</name>
</geneLocation>
<feature type="domain" description="Shedu protein SduA C-terminal" evidence="1">
    <location>
        <begin position="301"/>
        <end position="459"/>
    </location>
</feature>
<organism evidence="2 3">
    <name type="scientific">Neotabrizicola shimadae</name>
    <dbReference type="NCBI Taxonomy" id="2807096"/>
    <lineage>
        <taxon>Bacteria</taxon>
        <taxon>Pseudomonadati</taxon>
        <taxon>Pseudomonadota</taxon>
        <taxon>Alphaproteobacteria</taxon>
        <taxon>Rhodobacterales</taxon>
        <taxon>Paracoccaceae</taxon>
        <taxon>Neotabrizicola</taxon>
    </lineage>
</organism>
<reference evidence="2" key="1">
    <citation type="submission" date="2021-02" db="EMBL/GenBank/DDBJ databases">
        <title>Rhodobacter shimadae sp. nov., an aerobic anoxygenic phototrophic bacterium isolated from a hot spring.</title>
        <authorList>
            <person name="Muramatsu S."/>
            <person name="Haruta S."/>
            <person name="Hirose S."/>
            <person name="Hanada S."/>
        </authorList>
    </citation>
    <scope>NUCLEOTIDE SEQUENCE</scope>
    <source>
        <strain evidence="2">N10</strain>
        <plasmid evidence="2">unnamed1</plasmid>
    </source>
</reference>
<dbReference type="EMBL" id="CP069371">
    <property type="protein sequence ID" value="QYZ72090.1"/>
    <property type="molecule type" value="Genomic_DNA"/>
</dbReference>